<evidence type="ECO:0000313" key="2">
    <source>
        <dbReference type="EMBL" id="MBD3870004.1"/>
    </source>
</evidence>
<dbReference type="InterPro" id="IPR016181">
    <property type="entry name" value="Acyl_CoA_acyltransferase"/>
</dbReference>
<dbReference type="Gene3D" id="3.40.630.30">
    <property type="match status" value="1"/>
</dbReference>
<name>A0A8J7CFW0_9BACT</name>
<accession>A0A8J7CFW0</accession>
<protein>
    <submittedName>
        <fullName evidence="2">GNAT family N-acetyltransferase</fullName>
    </submittedName>
</protein>
<evidence type="ECO:0000313" key="3">
    <source>
        <dbReference type="Proteomes" id="UP000598633"/>
    </source>
</evidence>
<dbReference type="Pfam" id="PF00583">
    <property type="entry name" value="Acetyltransf_1"/>
    <property type="match status" value="1"/>
</dbReference>
<dbReference type="AlphaFoldDB" id="A0A8J7CFW0"/>
<proteinExistence type="predicted"/>
<gene>
    <name evidence="2" type="ORF">IFJ97_01430</name>
</gene>
<comment type="caution">
    <text evidence="2">The sequence shown here is derived from an EMBL/GenBank/DDBJ whole genome shotgun (WGS) entry which is preliminary data.</text>
</comment>
<dbReference type="CDD" id="cd04301">
    <property type="entry name" value="NAT_SF"/>
    <property type="match status" value="1"/>
</dbReference>
<dbReference type="Proteomes" id="UP000598633">
    <property type="component" value="Unassembled WGS sequence"/>
</dbReference>
<dbReference type="GO" id="GO:0016747">
    <property type="term" value="F:acyltransferase activity, transferring groups other than amino-acyl groups"/>
    <property type="evidence" value="ECO:0007669"/>
    <property type="project" value="InterPro"/>
</dbReference>
<evidence type="ECO:0000259" key="1">
    <source>
        <dbReference type="PROSITE" id="PS51186"/>
    </source>
</evidence>
<dbReference type="InterPro" id="IPR000182">
    <property type="entry name" value="GNAT_dom"/>
</dbReference>
<dbReference type="SUPFAM" id="SSF55729">
    <property type="entry name" value="Acyl-CoA N-acyltransferases (Nat)"/>
    <property type="match status" value="1"/>
</dbReference>
<sequence>MAGTVASLQFVASIEKNLTMKDGRLVTVRSMHPTDVESSYEFFCGLAEEDRKYLRVDVTRRRMVERRTTELDRSRIERLVVVHDDEIVADGALHLEGHGWGDNVAEIRLIVARDWQRYGLGTLLTRELFHLASQYRVDRIIARLMRPQTGAHRIMKRLGFSEEFLIPEHVRDQDGTWQDLIIMRCPLEDLWREMESNFESSDWRRHR</sequence>
<dbReference type="EMBL" id="JACXWA010000019">
    <property type="protein sequence ID" value="MBD3870004.1"/>
    <property type="molecule type" value="Genomic_DNA"/>
</dbReference>
<reference evidence="2 3" key="1">
    <citation type="submission" date="2020-08" db="EMBL/GenBank/DDBJ databases">
        <title>Acidobacteriota in marine sediments use diverse sulfur dissimilation pathways.</title>
        <authorList>
            <person name="Wasmund K."/>
        </authorList>
    </citation>
    <scope>NUCLEOTIDE SEQUENCE [LARGE SCALE GENOMIC DNA]</scope>
    <source>
        <strain evidence="2">MAG AM3-A</strain>
    </source>
</reference>
<feature type="domain" description="N-acetyltransferase" evidence="1">
    <location>
        <begin position="26"/>
        <end position="188"/>
    </location>
</feature>
<organism evidence="2 3">
    <name type="scientific">Candidatus Sulfomarinibacter kjeldsenii</name>
    <dbReference type="NCBI Taxonomy" id="2885994"/>
    <lineage>
        <taxon>Bacteria</taxon>
        <taxon>Pseudomonadati</taxon>
        <taxon>Acidobacteriota</taxon>
        <taxon>Thermoanaerobaculia</taxon>
        <taxon>Thermoanaerobaculales</taxon>
        <taxon>Candidatus Sulfomarinibacteraceae</taxon>
        <taxon>Candidatus Sulfomarinibacter</taxon>
    </lineage>
</organism>
<dbReference type="PROSITE" id="PS51186">
    <property type="entry name" value="GNAT"/>
    <property type="match status" value="1"/>
</dbReference>